<dbReference type="Gene3D" id="3.40.50.1000">
    <property type="entry name" value="HAD superfamily/HAD-like"/>
    <property type="match status" value="1"/>
</dbReference>
<dbReference type="PRINTS" id="PR00412">
    <property type="entry name" value="EPOXHYDRLASE"/>
</dbReference>
<dbReference type="EC" id="3.1.3.76" evidence="22"/>
<keyword evidence="13" id="KW-0460">Magnesium</keyword>
<dbReference type="FunCoup" id="F6ZMY1">
    <property type="interactions" value="373"/>
</dbReference>
<dbReference type="InterPro" id="IPR029058">
    <property type="entry name" value="AB_hydrolase_fold"/>
</dbReference>
<organism evidence="25 26">
    <name type="scientific">Ornithorhynchus anatinus</name>
    <name type="common">Duckbill platypus</name>
    <dbReference type="NCBI Taxonomy" id="9258"/>
    <lineage>
        <taxon>Eukaryota</taxon>
        <taxon>Metazoa</taxon>
        <taxon>Chordata</taxon>
        <taxon>Craniata</taxon>
        <taxon>Vertebrata</taxon>
        <taxon>Euteleostomi</taxon>
        <taxon>Mammalia</taxon>
        <taxon>Monotremata</taxon>
        <taxon>Ornithorhynchidae</taxon>
        <taxon>Ornithorhynchus</taxon>
    </lineage>
</organism>
<dbReference type="GO" id="GO:0097176">
    <property type="term" value="P:epoxide metabolic process"/>
    <property type="evidence" value="ECO:0007669"/>
    <property type="project" value="Ensembl"/>
</dbReference>
<name>F6ZMY1_ORNAN</name>
<dbReference type="FunFam" id="1.10.150.240:FF:000011">
    <property type="entry name" value="Bifunctional epoxide hydrolase 2"/>
    <property type="match status" value="1"/>
</dbReference>
<evidence type="ECO:0000256" key="5">
    <source>
        <dbReference type="ARBA" id="ARBA00011738"/>
    </source>
</evidence>
<evidence type="ECO:0000256" key="7">
    <source>
        <dbReference type="ARBA" id="ARBA00022490"/>
    </source>
</evidence>
<dbReference type="GO" id="GO:0090181">
    <property type="term" value="P:regulation of cholesterol metabolic process"/>
    <property type="evidence" value="ECO:0007669"/>
    <property type="project" value="Ensembl"/>
</dbReference>
<dbReference type="InterPro" id="IPR006439">
    <property type="entry name" value="HAD-SF_hydro_IA"/>
</dbReference>
<dbReference type="GO" id="GO:0009636">
    <property type="term" value="P:response to toxic substance"/>
    <property type="evidence" value="ECO:0007669"/>
    <property type="project" value="UniProtKB-KW"/>
</dbReference>
<comment type="cofactor">
    <cofactor evidence="2">
        <name>Mg(2+)</name>
        <dbReference type="ChEBI" id="CHEBI:18420"/>
    </cofactor>
</comment>
<evidence type="ECO:0000256" key="2">
    <source>
        <dbReference type="ARBA" id="ARBA00001946"/>
    </source>
</evidence>
<evidence type="ECO:0000256" key="14">
    <source>
        <dbReference type="ARBA" id="ARBA00022990"/>
    </source>
</evidence>
<evidence type="ECO:0000256" key="4">
    <source>
        <dbReference type="ARBA" id="ARBA00004496"/>
    </source>
</evidence>
<evidence type="ECO:0000259" key="24">
    <source>
        <dbReference type="Pfam" id="PF00561"/>
    </source>
</evidence>
<evidence type="ECO:0000256" key="11">
    <source>
        <dbReference type="ARBA" id="ARBA00022797"/>
    </source>
</evidence>
<keyword evidence="10" id="KW-0479">Metal-binding</keyword>
<evidence type="ECO:0000256" key="12">
    <source>
        <dbReference type="ARBA" id="ARBA00022801"/>
    </source>
</evidence>
<dbReference type="GO" id="GO:0042632">
    <property type="term" value="P:cholesterol homeostasis"/>
    <property type="evidence" value="ECO:0000318"/>
    <property type="project" value="GO_Central"/>
</dbReference>
<evidence type="ECO:0000256" key="20">
    <source>
        <dbReference type="ARBA" id="ARBA00051289"/>
    </source>
</evidence>
<dbReference type="STRING" id="9258.ENSOANP00000017254"/>
<comment type="subunit">
    <text evidence="5">Homodimer.</text>
</comment>
<dbReference type="SUPFAM" id="SSF53474">
    <property type="entry name" value="alpha/beta-Hydrolases"/>
    <property type="match status" value="1"/>
</dbReference>
<comment type="catalytic activity">
    <reaction evidence="1">
        <text>an epoxide + H2O = an ethanediol</text>
        <dbReference type="Rhea" id="RHEA:19037"/>
        <dbReference type="ChEBI" id="CHEBI:15377"/>
        <dbReference type="ChEBI" id="CHEBI:32955"/>
        <dbReference type="ChEBI" id="CHEBI:140594"/>
        <dbReference type="EC" id="3.3.2.10"/>
    </reaction>
</comment>
<dbReference type="GeneTree" id="ENSGT00940000158614"/>
<dbReference type="HOGENOM" id="CLU_036085_1_1_1"/>
<dbReference type="InterPro" id="IPR023214">
    <property type="entry name" value="HAD_sf"/>
</dbReference>
<evidence type="ECO:0000256" key="16">
    <source>
        <dbReference type="ARBA" id="ARBA00023140"/>
    </source>
</evidence>
<dbReference type="SUPFAM" id="SSF56784">
    <property type="entry name" value="HAD-like"/>
    <property type="match status" value="1"/>
</dbReference>
<keyword evidence="9" id="KW-0216">Detoxification</keyword>
<dbReference type="GO" id="GO:0042803">
    <property type="term" value="F:protein homodimerization activity"/>
    <property type="evidence" value="ECO:0007669"/>
    <property type="project" value="Ensembl"/>
</dbReference>
<evidence type="ECO:0000256" key="3">
    <source>
        <dbReference type="ARBA" id="ARBA00004275"/>
    </source>
</evidence>
<reference evidence="25" key="2">
    <citation type="submission" date="2025-08" db="UniProtKB">
        <authorList>
            <consortium name="Ensembl"/>
        </authorList>
    </citation>
    <scope>IDENTIFICATION</scope>
    <source>
        <strain evidence="25">Glennie</strain>
    </source>
</reference>
<evidence type="ECO:0000256" key="6">
    <source>
        <dbReference type="ARBA" id="ARBA00013006"/>
    </source>
</evidence>
<evidence type="ECO:0000256" key="10">
    <source>
        <dbReference type="ARBA" id="ARBA00022723"/>
    </source>
</evidence>
<dbReference type="InterPro" id="IPR000073">
    <property type="entry name" value="AB_hydrolase_1"/>
</dbReference>
<dbReference type="PRINTS" id="PR00111">
    <property type="entry name" value="ABHYDROLASE"/>
</dbReference>
<keyword evidence="11" id="KW-0058">Aromatic hydrocarbons catabolism</keyword>
<keyword evidence="14" id="KW-0007">Acetylation</keyword>
<keyword evidence="17" id="KW-0511">Multifunctional enzyme</keyword>
<dbReference type="Gene3D" id="3.40.50.1820">
    <property type="entry name" value="alpha/beta hydrolase"/>
    <property type="match status" value="1"/>
</dbReference>
<feature type="domain" description="AB hydrolase-1" evidence="24">
    <location>
        <begin position="278"/>
        <end position="551"/>
    </location>
</feature>
<dbReference type="Bgee" id="ENSOANG00000010887">
    <property type="expression patterns" value="Expressed in testis and 8 other cell types or tissues"/>
</dbReference>
<dbReference type="Ensembl" id="ENSOANT00000017257.2">
    <property type="protein sequence ID" value="ENSOANP00000017254.2"/>
    <property type="gene ID" value="ENSOANG00000010887.3"/>
</dbReference>
<dbReference type="NCBIfam" id="TIGR01509">
    <property type="entry name" value="HAD-SF-IA-v3"/>
    <property type="match status" value="1"/>
</dbReference>
<keyword evidence="18" id="KW-0449">Lipoprotein</keyword>
<dbReference type="InterPro" id="IPR023198">
    <property type="entry name" value="PGP-like_dom2"/>
</dbReference>
<dbReference type="InterPro" id="IPR036412">
    <property type="entry name" value="HAD-like_sf"/>
</dbReference>
<comment type="catalytic activity">
    <reaction evidence="20">
        <text>(9S,10S)-10-hydroxy-9-(phosphooxy)octadecanoate + H2O = (9S,10S)-9,10-dihydroxyoctadecanoate + phosphate</text>
        <dbReference type="Rhea" id="RHEA:16537"/>
        <dbReference type="ChEBI" id="CHEBI:15377"/>
        <dbReference type="ChEBI" id="CHEBI:43474"/>
        <dbReference type="ChEBI" id="CHEBI:58796"/>
        <dbReference type="ChEBI" id="CHEBI:58797"/>
        <dbReference type="EC" id="3.1.3.76"/>
    </reaction>
</comment>
<dbReference type="GO" id="GO:0005829">
    <property type="term" value="C:cytosol"/>
    <property type="evidence" value="ECO:0007669"/>
    <property type="project" value="Ensembl"/>
</dbReference>
<keyword evidence="8" id="KW-0597">Phosphoprotein</keyword>
<dbReference type="GO" id="GO:0010628">
    <property type="term" value="P:positive regulation of gene expression"/>
    <property type="evidence" value="ECO:0007669"/>
    <property type="project" value="Ensembl"/>
</dbReference>
<dbReference type="InParanoid" id="F6ZMY1"/>
<dbReference type="AlphaFoldDB" id="F6ZMY1"/>
<evidence type="ECO:0000256" key="19">
    <source>
        <dbReference type="ARBA" id="ARBA00038334"/>
    </source>
</evidence>
<dbReference type="Proteomes" id="UP000002279">
    <property type="component" value="Chromosome X2"/>
</dbReference>
<sequence>MGKAAAAPTHPLRPLPPAAMALRAALFELGGVLVGPSPREVFSRTEEALSLPSGFFRKVTTQGGQEGPFARLLRGEFTVGQAVPLLDEACRDISAAAGLQLPTPFSIRRVFDEMGSGAEINIPMLQAAIALRNRGWKTGILSNTWVDDSPQRGQWAEISCALAKHFDLRVESCHVGVAKPDPGIYLLALEALGVRPHEAVCLDDTEANLRAALELGLVTVQARDTAAALEKLEQVTGMQPLGPKEILLTACRPDSVAHGQVSVKPGVQLHFVEAGTGPAVCLCHGFPESWFSWRYQIPALADAGFRVIALDMKGYGDSSAPQAIEEYSQEEMCKEAVTFLDKLGISQAVFIGHDWGGMFVWNMALFYPERVRAVASLNTPFMPADPSVPAMERIRALPVCDYQLYFQEPGVAEAELEANLSRTLKLLIRASDEKNFFTSFEVRKRGGLLVGMPEFSPTSRILKEEDLRFYVQQFEKSGFRGPLNWYRNMERNWRWSCTAVGRKIMVPALMITAGKDPILTPQTSRHMEDWVPQLKRGHIEECGHWTQMERPGVGLFQTD</sequence>
<dbReference type="InterPro" id="IPR000639">
    <property type="entry name" value="Epox_hydrolase-like"/>
</dbReference>
<dbReference type="GO" id="GO:0015643">
    <property type="term" value="F:toxic substance binding"/>
    <property type="evidence" value="ECO:0007669"/>
    <property type="project" value="Ensembl"/>
</dbReference>
<dbReference type="GO" id="GO:0033885">
    <property type="term" value="F:10-hydroxy-9-(phosphonooxy)octadecanoate phosphatase activity"/>
    <property type="evidence" value="ECO:0007669"/>
    <property type="project" value="UniProtKB-EC"/>
</dbReference>
<dbReference type="GO" id="GO:0052642">
    <property type="term" value="F:lysophosphatidic acid phosphatase activity"/>
    <property type="evidence" value="ECO:0007669"/>
    <property type="project" value="Ensembl"/>
</dbReference>
<evidence type="ECO:0000313" key="26">
    <source>
        <dbReference type="Proteomes" id="UP000002279"/>
    </source>
</evidence>
<keyword evidence="16" id="KW-0576">Peroxisome</keyword>
<protein>
    <recommendedName>
        <fullName evidence="23">Bifunctional epoxide hydrolase 2</fullName>
        <ecNumber evidence="22">3.1.3.76</ecNumber>
        <ecNumber evidence="6">3.3.2.10</ecNumber>
    </recommendedName>
</protein>
<reference evidence="25 26" key="1">
    <citation type="journal article" date="2008" name="Nature">
        <title>Genome analysis of the platypus reveals unique signatures of evolution.</title>
        <authorList>
            <person name="Warren W.C."/>
            <person name="Hillier L.W."/>
            <person name="Marshall Graves J.A."/>
            <person name="Birney E."/>
            <person name="Ponting C.P."/>
            <person name="Grutzner F."/>
            <person name="Belov K."/>
            <person name="Miller W."/>
            <person name="Clarke L."/>
            <person name="Chinwalla A.T."/>
            <person name="Yang S.P."/>
            <person name="Heger A."/>
            <person name="Locke D.P."/>
            <person name="Miethke P."/>
            <person name="Waters P.D."/>
            <person name="Veyrunes F."/>
            <person name="Fulton L."/>
            <person name="Fulton B."/>
            <person name="Graves T."/>
            <person name="Wallis J."/>
            <person name="Puente X.S."/>
            <person name="Lopez-Otin C."/>
            <person name="Ordonez G.R."/>
            <person name="Eichler E.E."/>
            <person name="Chen L."/>
            <person name="Cheng Z."/>
            <person name="Deakin J.E."/>
            <person name="Alsop A."/>
            <person name="Thompson K."/>
            <person name="Kirby P."/>
            <person name="Papenfuss A.T."/>
            <person name="Wakefield M.J."/>
            <person name="Olender T."/>
            <person name="Lancet D."/>
            <person name="Huttley G.A."/>
            <person name="Smit A.F."/>
            <person name="Pask A."/>
            <person name="Temple-Smith P."/>
            <person name="Batzer M.A."/>
            <person name="Walker J.A."/>
            <person name="Konkel M.K."/>
            <person name="Harris R.S."/>
            <person name="Whittington C.M."/>
            <person name="Wong E.S."/>
            <person name="Gemmell N.J."/>
            <person name="Buschiazzo E."/>
            <person name="Vargas Jentzsch I.M."/>
            <person name="Merkel A."/>
            <person name="Schmitz J."/>
            <person name="Zemann A."/>
            <person name="Churakov G."/>
            <person name="Kriegs J.O."/>
            <person name="Brosius J."/>
            <person name="Murchison E.P."/>
            <person name="Sachidanandam R."/>
            <person name="Smith C."/>
            <person name="Hannon G.J."/>
            <person name="Tsend-Ayush E."/>
            <person name="McMillan D."/>
            <person name="Attenborough R."/>
            <person name="Rens W."/>
            <person name="Ferguson-Smith M."/>
            <person name="Lefevre C.M."/>
            <person name="Sharp J.A."/>
            <person name="Nicholas K.R."/>
            <person name="Ray D.A."/>
            <person name="Kube M."/>
            <person name="Reinhardt R."/>
            <person name="Pringle T.H."/>
            <person name="Taylor J."/>
            <person name="Jones R.C."/>
            <person name="Nixon B."/>
            <person name="Dacheux J.L."/>
            <person name="Niwa H."/>
            <person name="Sekita Y."/>
            <person name="Huang X."/>
            <person name="Stark A."/>
            <person name="Kheradpour P."/>
            <person name="Kellis M."/>
            <person name="Flicek P."/>
            <person name="Chen Y."/>
            <person name="Webber C."/>
            <person name="Hardison R."/>
            <person name="Nelson J."/>
            <person name="Hallsworth-Pepin K."/>
            <person name="Delehaunty K."/>
            <person name="Markovic C."/>
            <person name="Minx P."/>
            <person name="Feng Y."/>
            <person name="Kremitzki C."/>
            <person name="Mitreva M."/>
            <person name="Glasscock J."/>
            <person name="Wylie T."/>
            <person name="Wohldmann P."/>
            <person name="Thiru P."/>
            <person name="Nhan M.N."/>
            <person name="Pohl C.S."/>
            <person name="Smith S.M."/>
            <person name="Hou S."/>
            <person name="Nefedov M."/>
            <person name="de Jong P.J."/>
            <person name="Renfree M.B."/>
            <person name="Mardis E.R."/>
            <person name="Wilson R.K."/>
        </authorList>
    </citation>
    <scope>NUCLEOTIDE SEQUENCE [LARGE SCALE GENOMIC DNA]</scope>
    <source>
        <strain evidence="25 26">Glennie</strain>
    </source>
</reference>
<evidence type="ECO:0000256" key="23">
    <source>
        <dbReference type="ARBA" id="ARBA00072563"/>
    </source>
</evidence>
<evidence type="ECO:0000256" key="15">
    <source>
        <dbReference type="ARBA" id="ARBA00023098"/>
    </source>
</evidence>
<evidence type="ECO:0000256" key="21">
    <source>
        <dbReference type="ARBA" id="ARBA00052977"/>
    </source>
</evidence>
<dbReference type="GO" id="GO:0000287">
    <property type="term" value="F:magnesium ion binding"/>
    <property type="evidence" value="ECO:0000318"/>
    <property type="project" value="GO_Central"/>
</dbReference>
<comment type="catalytic activity">
    <reaction evidence="21">
        <text>(14R,15S)-epoxy-(5Z,8Z,11Z)-eicosatrienoate + H2O = (14R,15R)-dihydroxy-(5Z,8Z,11Z)-eicosatrienoate</text>
        <dbReference type="Rhea" id="RHEA:53976"/>
        <dbReference type="ChEBI" id="CHEBI:15377"/>
        <dbReference type="ChEBI" id="CHEBI:131965"/>
        <dbReference type="ChEBI" id="CHEBI:138003"/>
    </reaction>
    <physiologicalReaction direction="left-to-right" evidence="21">
        <dbReference type="Rhea" id="RHEA:53977"/>
    </physiologicalReaction>
</comment>
<evidence type="ECO:0000256" key="9">
    <source>
        <dbReference type="ARBA" id="ARBA00022575"/>
    </source>
</evidence>
<dbReference type="OMA" id="YAMEVLC"/>
<dbReference type="GO" id="GO:0005777">
    <property type="term" value="C:peroxisome"/>
    <property type="evidence" value="ECO:0000318"/>
    <property type="project" value="GO_Central"/>
</dbReference>
<evidence type="ECO:0000256" key="13">
    <source>
        <dbReference type="ARBA" id="ARBA00022842"/>
    </source>
</evidence>
<keyword evidence="12" id="KW-0378">Hydrolase</keyword>
<dbReference type="GO" id="GO:0046272">
    <property type="term" value="P:stilbene catabolic process"/>
    <property type="evidence" value="ECO:0007669"/>
    <property type="project" value="Ensembl"/>
</dbReference>
<dbReference type="PANTHER" id="PTHR43329">
    <property type="entry name" value="EPOXIDE HYDROLASE"/>
    <property type="match status" value="1"/>
</dbReference>
<dbReference type="GO" id="GO:0004301">
    <property type="term" value="F:epoxide hydrolase activity"/>
    <property type="evidence" value="ECO:0007669"/>
    <property type="project" value="UniProtKB-EC"/>
</dbReference>
<keyword evidence="15" id="KW-0443">Lipid metabolism</keyword>
<evidence type="ECO:0000256" key="8">
    <source>
        <dbReference type="ARBA" id="ARBA00022553"/>
    </source>
</evidence>
<evidence type="ECO:0000256" key="18">
    <source>
        <dbReference type="ARBA" id="ARBA00023288"/>
    </source>
</evidence>
<dbReference type="Pfam" id="PF00702">
    <property type="entry name" value="Hydrolase"/>
    <property type="match status" value="1"/>
</dbReference>
<proteinExistence type="inferred from homology"/>
<evidence type="ECO:0000256" key="17">
    <source>
        <dbReference type="ARBA" id="ARBA00023268"/>
    </source>
</evidence>
<evidence type="ECO:0000256" key="1">
    <source>
        <dbReference type="ARBA" id="ARBA00001268"/>
    </source>
</evidence>
<dbReference type="FunFam" id="3.40.50.1820:FF:000067">
    <property type="entry name" value="Bifunctional epoxide hydrolase 2"/>
    <property type="match status" value="1"/>
</dbReference>
<dbReference type="GO" id="GO:0046839">
    <property type="term" value="P:phospholipid dephosphorylation"/>
    <property type="evidence" value="ECO:0000318"/>
    <property type="project" value="GO_Central"/>
</dbReference>
<comment type="similarity">
    <text evidence="19">Belongs to the AB hydrolase superfamily. Epoxide hydrolase family.</text>
</comment>
<dbReference type="CDD" id="cd02603">
    <property type="entry name" value="HAD_sEH-N_like"/>
    <property type="match status" value="1"/>
</dbReference>
<keyword evidence="7" id="KW-0963">Cytoplasm</keyword>
<dbReference type="eggNOG" id="KOG3085">
    <property type="taxonomic scope" value="Eukaryota"/>
</dbReference>
<reference evidence="25" key="3">
    <citation type="submission" date="2025-09" db="UniProtKB">
        <authorList>
            <consortium name="Ensembl"/>
        </authorList>
    </citation>
    <scope>IDENTIFICATION</scope>
    <source>
        <strain evidence="25">Glennie</strain>
    </source>
</reference>
<gene>
    <name evidence="25" type="primary">EPHX2</name>
</gene>
<dbReference type="GO" id="GO:0042577">
    <property type="term" value="F:lipid phosphatase activity"/>
    <property type="evidence" value="ECO:0000318"/>
    <property type="project" value="GO_Central"/>
</dbReference>
<evidence type="ECO:0000256" key="22">
    <source>
        <dbReference type="ARBA" id="ARBA00066597"/>
    </source>
</evidence>
<dbReference type="Gene3D" id="1.10.150.240">
    <property type="entry name" value="Putative phosphatase, domain 2"/>
    <property type="match status" value="1"/>
</dbReference>
<dbReference type="EC" id="3.3.2.10" evidence="6"/>
<dbReference type="eggNOG" id="KOG4178">
    <property type="taxonomic scope" value="Eukaryota"/>
</dbReference>
<comment type="subcellular location">
    <subcellularLocation>
        <location evidence="4">Cytoplasm</location>
    </subcellularLocation>
    <subcellularLocation>
        <location evidence="3">Peroxisome</location>
    </subcellularLocation>
</comment>
<keyword evidence="26" id="KW-1185">Reference proteome</keyword>
<dbReference type="Pfam" id="PF00561">
    <property type="entry name" value="Abhydrolase_1"/>
    <property type="match status" value="1"/>
</dbReference>
<evidence type="ECO:0000313" key="25">
    <source>
        <dbReference type="Ensembl" id="ENSOANP00000017254.2"/>
    </source>
</evidence>
<accession>F6ZMY1</accession>